<evidence type="ECO:0000313" key="4">
    <source>
        <dbReference type="Proteomes" id="UP001642360"/>
    </source>
</evidence>
<evidence type="ECO:0000256" key="1">
    <source>
        <dbReference type="ARBA" id="ARBA00023125"/>
    </source>
</evidence>
<dbReference type="InterPro" id="IPR012340">
    <property type="entry name" value="NA-bd_OB-fold"/>
</dbReference>
<comment type="caution">
    <text evidence="3">The sequence shown here is derived from an EMBL/GenBank/DDBJ whole genome shotgun (WGS) entry which is preliminary data.</text>
</comment>
<keyword evidence="4" id="KW-1185">Reference proteome</keyword>
<gene>
    <name evidence="3" type="ORF">ILEXP_LOCUS48511</name>
</gene>
<proteinExistence type="predicted"/>
<dbReference type="PANTHER" id="PTHR10302:SF18">
    <property type="entry name" value="PROTEIN OSB1, MITOCHONDRIAL"/>
    <property type="match status" value="1"/>
</dbReference>
<accession>A0ABC8UDS9</accession>
<evidence type="ECO:0000313" key="3">
    <source>
        <dbReference type="EMBL" id="CAK9178608.1"/>
    </source>
</evidence>
<reference evidence="3 4" key="1">
    <citation type="submission" date="2024-02" db="EMBL/GenBank/DDBJ databases">
        <authorList>
            <person name="Vignale AGUSTIN F."/>
            <person name="Sosa J E."/>
            <person name="Modenutti C."/>
        </authorList>
    </citation>
    <scope>NUCLEOTIDE SEQUENCE [LARGE SCALE GENOMIC DNA]</scope>
</reference>
<dbReference type="PANTHER" id="PTHR10302">
    <property type="entry name" value="SINGLE-STRANDED DNA-BINDING PROTEIN"/>
    <property type="match status" value="1"/>
</dbReference>
<dbReference type="AlphaFoldDB" id="A0ABC8UDS9"/>
<dbReference type="InterPro" id="IPR000424">
    <property type="entry name" value="Primosome_PriB/ssb"/>
</dbReference>
<dbReference type="GO" id="GO:0003677">
    <property type="term" value="F:DNA binding"/>
    <property type="evidence" value="ECO:0007669"/>
    <property type="project" value="UniProtKB-UniRule"/>
</dbReference>
<dbReference type="Gene3D" id="2.40.50.140">
    <property type="entry name" value="Nucleic acid-binding proteins"/>
    <property type="match status" value="1"/>
</dbReference>
<protein>
    <submittedName>
        <fullName evidence="3">Uncharacterized protein</fullName>
    </submittedName>
</protein>
<dbReference type="PROSITE" id="PS50935">
    <property type="entry name" value="SSB"/>
    <property type="match status" value="1"/>
</dbReference>
<dbReference type="InterPro" id="IPR011344">
    <property type="entry name" value="ssDNA-bd"/>
</dbReference>
<dbReference type="Proteomes" id="UP001642360">
    <property type="component" value="Unassembled WGS sequence"/>
</dbReference>
<dbReference type="SUPFAM" id="SSF50249">
    <property type="entry name" value="Nucleic acid-binding proteins"/>
    <property type="match status" value="1"/>
</dbReference>
<sequence length="159" mass="18419">METNRLRPLLNQAISYSSQLHRLRFISSSAIVGQRAWGFFSDDPEGGSAVYRHVLKFQRPSTIKYRSQLHNSVSFIGTINRPLTRINIGNGRFGVHTILNVKTYRDYNQSFRVLLKMWDEMAEMSVQHLKPNDLIYVSGHLGSYAMADETEDFRMNYKV</sequence>
<dbReference type="EMBL" id="CAUOFW020007279">
    <property type="protein sequence ID" value="CAK9178608.1"/>
    <property type="molecule type" value="Genomic_DNA"/>
</dbReference>
<keyword evidence="1 2" id="KW-0238">DNA-binding</keyword>
<name>A0ABC8UDS9_9AQUA</name>
<organism evidence="3 4">
    <name type="scientific">Ilex paraguariensis</name>
    <name type="common">yerba mate</name>
    <dbReference type="NCBI Taxonomy" id="185542"/>
    <lineage>
        <taxon>Eukaryota</taxon>
        <taxon>Viridiplantae</taxon>
        <taxon>Streptophyta</taxon>
        <taxon>Embryophyta</taxon>
        <taxon>Tracheophyta</taxon>
        <taxon>Spermatophyta</taxon>
        <taxon>Magnoliopsida</taxon>
        <taxon>eudicotyledons</taxon>
        <taxon>Gunneridae</taxon>
        <taxon>Pentapetalae</taxon>
        <taxon>asterids</taxon>
        <taxon>campanulids</taxon>
        <taxon>Aquifoliales</taxon>
        <taxon>Aquifoliaceae</taxon>
        <taxon>Ilex</taxon>
    </lineage>
</organism>
<evidence type="ECO:0000256" key="2">
    <source>
        <dbReference type="PROSITE-ProRule" id="PRU00252"/>
    </source>
</evidence>